<proteinExistence type="predicted"/>
<dbReference type="Proteomes" id="UP000199221">
    <property type="component" value="Unassembled WGS sequence"/>
</dbReference>
<feature type="region of interest" description="Disordered" evidence="1">
    <location>
        <begin position="1"/>
        <end position="22"/>
    </location>
</feature>
<reference evidence="2 3" key="1">
    <citation type="submission" date="2016-10" db="EMBL/GenBank/DDBJ databases">
        <authorList>
            <person name="de Groot N.N."/>
        </authorList>
    </citation>
    <scope>NUCLEOTIDE SEQUENCE [LARGE SCALE GENOMIC DNA]</scope>
    <source>
        <strain evidence="2 3">LMG 27941</strain>
    </source>
</reference>
<evidence type="ECO:0000313" key="2">
    <source>
        <dbReference type="EMBL" id="SER53953.1"/>
    </source>
</evidence>
<organism evidence="2 3">
    <name type="scientific">Pseudomonas soli</name>
    <dbReference type="NCBI Taxonomy" id="1306993"/>
    <lineage>
        <taxon>Bacteria</taxon>
        <taxon>Pseudomonadati</taxon>
        <taxon>Pseudomonadota</taxon>
        <taxon>Gammaproteobacteria</taxon>
        <taxon>Pseudomonadales</taxon>
        <taxon>Pseudomonadaceae</taxon>
        <taxon>Pseudomonas</taxon>
    </lineage>
</organism>
<protein>
    <submittedName>
        <fullName evidence="2">Phage regulatory protein Rha (Phage_pRha)</fullName>
    </submittedName>
</protein>
<dbReference type="EMBL" id="FOEQ01000009">
    <property type="protein sequence ID" value="SER53953.1"/>
    <property type="molecule type" value="Genomic_DNA"/>
</dbReference>
<dbReference type="InterPro" id="IPR014054">
    <property type="entry name" value="Phage_regulatory_Rha"/>
</dbReference>
<dbReference type="AlphaFoldDB" id="A0A1H9Q258"/>
<accession>A0A1H9Q258</accession>
<name>A0A1H9Q258_9PSED</name>
<dbReference type="Pfam" id="PF09669">
    <property type="entry name" value="Phage_pRha"/>
    <property type="match status" value="1"/>
</dbReference>
<sequence>MHTHQHDVQALSRPAPQNAGGDFVARTMSSRELASLTGKRHDNVRRDILAMLSDLGADVLKFEDIYLDGRNRRQTQYLLDREHTDCLLAGYSAPLRMKVIRRWRELEERDLARAATGATGTKVIGEIAIMECFTRLLKPAPSSQLAMLAKIAENNGLDPQFLPSYAIDSPPDATGGSSMPTMAVTALLKRHGVNTSAPAFNRALAGLGFLQARTRQNSKREPVCFWSVTDKGLRYGKNITSPQCPRETQPHWYIDRFEELVDLVGVGAK</sequence>
<gene>
    <name evidence="2" type="ORF">SAMN05216230_10965</name>
</gene>
<evidence type="ECO:0000256" key="1">
    <source>
        <dbReference type="SAM" id="MobiDB-lite"/>
    </source>
</evidence>
<evidence type="ECO:0000313" key="3">
    <source>
        <dbReference type="Proteomes" id="UP000199221"/>
    </source>
</evidence>